<keyword evidence="1" id="KW-0472">Membrane</keyword>
<dbReference type="Proteomes" id="UP001295684">
    <property type="component" value="Unassembled WGS sequence"/>
</dbReference>
<proteinExistence type="predicted"/>
<gene>
    <name evidence="2" type="ORF">ECRASSUSDP1_LOCUS23408</name>
</gene>
<feature type="transmembrane region" description="Helical" evidence="1">
    <location>
        <begin position="12"/>
        <end position="36"/>
    </location>
</feature>
<dbReference type="EMBL" id="CAMPGE010024077">
    <property type="protein sequence ID" value="CAI2381942.1"/>
    <property type="molecule type" value="Genomic_DNA"/>
</dbReference>
<evidence type="ECO:0000256" key="1">
    <source>
        <dbReference type="SAM" id="Phobius"/>
    </source>
</evidence>
<feature type="transmembrane region" description="Helical" evidence="1">
    <location>
        <begin position="78"/>
        <end position="98"/>
    </location>
</feature>
<sequence>MFVKDDQRDRCFRIWKCVHIVVMVLVITGCGVVNYWSGICVGSDCIGYTLGYHLVFVFPSIIFHILERRVLACSYIRINTLVALISMFYLCVMMWALMTLLKINNTEDLDSKEKSNFFLFHYLIPECVVATPFLIIALFYVTNNSEQNERDIEAGIEMPIMHPPSLSPARILRQQNRTF</sequence>
<feature type="transmembrane region" description="Helical" evidence="1">
    <location>
        <begin position="48"/>
        <end position="66"/>
    </location>
</feature>
<reference evidence="2" key="1">
    <citation type="submission" date="2023-07" db="EMBL/GenBank/DDBJ databases">
        <authorList>
            <consortium name="AG Swart"/>
            <person name="Singh M."/>
            <person name="Singh A."/>
            <person name="Seah K."/>
            <person name="Emmerich C."/>
        </authorList>
    </citation>
    <scope>NUCLEOTIDE SEQUENCE</scope>
    <source>
        <strain evidence="2">DP1</strain>
    </source>
</reference>
<protein>
    <submittedName>
        <fullName evidence="2">Uncharacterized protein</fullName>
    </submittedName>
</protein>
<comment type="caution">
    <text evidence="2">The sequence shown here is derived from an EMBL/GenBank/DDBJ whole genome shotgun (WGS) entry which is preliminary data.</text>
</comment>
<keyword evidence="1" id="KW-1133">Transmembrane helix</keyword>
<dbReference type="AlphaFoldDB" id="A0AAD1XZG0"/>
<feature type="transmembrane region" description="Helical" evidence="1">
    <location>
        <begin position="118"/>
        <end position="141"/>
    </location>
</feature>
<keyword evidence="1" id="KW-0812">Transmembrane</keyword>
<evidence type="ECO:0000313" key="2">
    <source>
        <dbReference type="EMBL" id="CAI2381942.1"/>
    </source>
</evidence>
<evidence type="ECO:0000313" key="3">
    <source>
        <dbReference type="Proteomes" id="UP001295684"/>
    </source>
</evidence>
<organism evidence="2 3">
    <name type="scientific">Euplotes crassus</name>
    <dbReference type="NCBI Taxonomy" id="5936"/>
    <lineage>
        <taxon>Eukaryota</taxon>
        <taxon>Sar</taxon>
        <taxon>Alveolata</taxon>
        <taxon>Ciliophora</taxon>
        <taxon>Intramacronucleata</taxon>
        <taxon>Spirotrichea</taxon>
        <taxon>Hypotrichia</taxon>
        <taxon>Euplotida</taxon>
        <taxon>Euplotidae</taxon>
        <taxon>Moneuplotes</taxon>
    </lineage>
</organism>
<name>A0AAD1XZG0_EUPCR</name>
<dbReference type="PROSITE" id="PS51257">
    <property type="entry name" value="PROKAR_LIPOPROTEIN"/>
    <property type="match status" value="1"/>
</dbReference>
<accession>A0AAD1XZG0</accession>
<keyword evidence="3" id="KW-1185">Reference proteome</keyword>